<reference evidence="2" key="3">
    <citation type="submission" date="2025-05" db="UniProtKB">
        <authorList>
            <consortium name="EnsemblMetazoa"/>
        </authorList>
    </citation>
    <scope>IDENTIFICATION</scope>
</reference>
<dbReference type="RefSeq" id="XP_016978577.1">
    <property type="nucleotide sequence ID" value="XM_017123088.1"/>
</dbReference>
<dbReference type="OMA" id="TEPTFEM"/>
<keyword evidence="3" id="KW-1185">Reference proteome</keyword>
<reference evidence="3" key="1">
    <citation type="journal article" date="2021" name="Elife">
        <title>Highly contiguous assemblies of 101 drosophilid genomes.</title>
        <authorList>
            <person name="Kim B.Y."/>
            <person name="Wang J.R."/>
            <person name="Miller D.E."/>
            <person name="Barmina O."/>
            <person name="Delaney E."/>
            <person name="Thompson A."/>
            <person name="Comeault A.A."/>
            <person name="Peede D."/>
            <person name="D'Agostino E.R."/>
            <person name="Pelaez J."/>
            <person name="Aguilar J.M."/>
            <person name="Haji D."/>
            <person name="Matsunaga T."/>
            <person name="Armstrong E.E."/>
            <person name="Zych M."/>
            <person name="Ogawa Y."/>
            <person name="Stamenkovic-Radak M."/>
            <person name="Jelic M."/>
            <person name="Veselinovic M.S."/>
            <person name="Tanaskovic M."/>
            <person name="Eric P."/>
            <person name="Gao J.J."/>
            <person name="Katoh T.K."/>
            <person name="Toda M.J."/>
            <person name="Watabe H."/>
            <person name="Watada M."/>
            <person name="Davis J.S."/>
            <person name="Moyle L.C."/>
            <person name="Manoli G."/>
            <person name="Bertolini E."/>
            <person name="Kostal V."/>
            <person name="Hawley R.S."/>
            <person name="Takahashi A."/>
            <person name="Jones C.D."/>
            <person name="Price D.K."/>
            <person name="Whiteman N."/>
            <person name="Kopp A."/>
            <person name="Matute D.R."/>
            <person name="Petrov D.A."/>
        </authorList>
    </citation>
    <scope>NUCLEOTIDE SEQUENCE [LARGE SCALE GENOMIC DNA]</scope>
</reference>
<reference evidence="4" key="2">
    <citation type="submission" date="2025-04" db="UniProtKB">
        <authorList>
            <consortium name="RefSeq"/>
        </authorList>
    </citation>
    <scope>IDENTIFICATION</scope>
</reference>
<gene>
    <name evidence="4" type="primary">LOC108044190</name>
    <name evidence="2" type="synonym">108044190</name>
</gene>
<evidence type="ECO:0000313" key="3">
    <source>
        <dbReference type="Proteomes" id="UP001652680"/>
    </source>
</evidence>
<feature type="compositionally biased region" description="Polar residues" evidence="1">
    <location>
        <begin position="1"/>
        <end position="10"/>
    </location>
</feature>
<sequence length="203" mass="23018">MNTNILSSTGRGLGLPTRNVSAEDGKSNKLGILSNKKKVRPINRFRYHIGFHRNRADDNERTSCNRDYGLLRANTASTPFPRKLKAIDEVALSAKLEATKVELSGSSSTSLKPSIKEHFAEPAKAPHPPYLTFEMRRKMFDEAEFTICKGRKMSDVFHPTQVTDRNDISQPKEDGMKTPYTYFTELKAFCRDNNIKLSEGFDR</sequence>
<evidence type="ECO:0000313" key="2">
    <source>
        <dbReference type="EnsemblMetazoa" id="XP_016978577.1"/>
    </source>
</evidence>
<dbReference type="OrthoDB" id="7841870at2759"/>
<proteinExistence type="predicted"/>
<dbReference type="Proteomes" id="UP001652680">
    <property type="component" value="Unassembled WGS sequence"/>
</dbReference>
<evidence type="ECO:0000313" key="4">
    <source>
        <dbReference type="RefSeq" id="XP_016978577.1"/>
    </source>
</evidence>
<dbReference type="EnsemblMetazoa" id="XM_017123088.2">
    <property type="protein sequence ID" value="XP_016978577.1"/>
    <property type="gene ID" value="LOC108044190"/>
</dbReference>
<organism evidence="4">
    <name type="scientific">Drosophila rhopaloa</name>
    <name type="common">Fruit fly</name>
    <dbReference type="NCBI Taxonomy" id="1041015"/>
    <lineage>
        <taxon>Eukaryota</taxon>
        <taxon>Metazoa</taxon>
        <taxon>Ecdysozoa</taxon>
        <taxon>Arthropoda</taxon>
        <taxon>Hexapoda</taxon>
        <taxon>Insecta</taxon>
        <taxon>Pterygota</taxon>
        <taxon>Neoptera</taxon>
        <taxon>Endopterygota</taxon>
        <taxon>Diptera</taxon>
        <taxon>Brachycera</taxon>
        <taxon>Muscomorpha</taxon>
        <taxon>Ephydroidea</taxon>
        <taxon>Drosophilidae</taxon>
        <taxon>Drosophila</taxon>
        <taxon>Sophophora</taxon>
    </lineage>
</organism>
<feature type="region of interest" description="Disordered" evidence="1">
    <location>
        <begin position="1"/>
        <end position="21"/>
    </location>
</feature>
<dbReference type="GeneID" id="108044190"/>
<name>A0A6P4EK53_DRORH</name>
<evidence type="ECO:0000256" key="1">
    <source>
        <dbReference type="SAM" id="MobiDB-lite"/>
    </source>
</evidence>
<accession>A0A6P4EK53</accession>
<protein>
    <submittedName>
        <fullName evidence="4">Uncharacterized protein LOC108044190</fullName>
    </submittedName>
</protein>
<dbReference type="AlphaFoldDB" id="A0A6P4EK53"/>